<keyword evidence="2" id="KW-1185">Reference proteome</keyword>
<protein>
    <submittedName>
        <fullName evidence="1">2-C-methyl-D-erythritol 4-phosphate cytidylyltransferase</fullName>
    </submittedName>
</protein>
<dbReference type="Proteomes" id="UP001228049">
    <property type="component" value="Unassembled WGS sequence"/>
</dbReference>
<reference evidence="1" key="1">
    <citation type="submission" date="2023-04" db="EMBL/GenBank/DDBJ databases">
        <title>Chromosome-level genome of Chaenocephalus aceratus.</title>
        <authorList>
            <person name="Park H."/>
        </authorList>
    </citation>
    <scope>NUCLEOTIDE SEQUENCE</scope>
    <source>
        <strain evidence="1">DE</strain>
        <tissue evidence="1">Muscle</tissue>
    </source>
</reference>
<keyword evidence="1" id="KW-0548">Nucleotidyltransferase</keyword>
<dbReference type="EMBL" id="JASDAP010000004">
    <property type="protein sequence ID" value="KAK1904088.1"/>
    <property type="molecule type" value="Genomic_DNA"/>
</dbReference>
<name>A0AAD9CN22_DISEL</name>
<keyword evidence="1" id="KW-0808">Transferase</keyword>
<dbReference type="GO" id="GO:0016779">
    <property type="term" value="F:nucleotidyltransferase activity"/>
    <property type="evidence" value="ECO:0007669"/>
    <property type="project" value="UniProtKB-KW"/>
</dbReference>
<comment type="caution">
    <text evidence="1">The sequence shown here is derived from an EMBL/GenBank/DDBJ whole genome shotgun (WGS) entry which is preliminary data.</text>
</comment>
<organism evidence="1 2">
    <name type="scientific">Dissostichus eleginoides</name>
    <name type="common">Patagonian toothfish</name>
    <name type="synonym">Dissostichus amissus</name>
    <dbReference type="NCBI Taxonomy" id="100907"/>
    <lineage>
        <taxon>Eukaryota</taxon>
        <taxon>Metazoa</taxon>
        <taxon>Chordata</taxon>
        <taxon>Craniata</taxon>
        <taxon>Vertebrata</taxon>
        <taxon>Euteleostomi</taxon>
        <taxon>Actinopterygii</taxon>
        <taxon>Neopterygii</taxon>
        <taxon>Teleostei</taxon>
        <taxon>Neoteleostei</taxon>
        <taxon>Acanthomorphata</taxon>
        <taxon>Eupercaria</taxon>
        <taxon>Perciformes</taxon>
        <taxon>Notothenioidei</taxon>
        <taxon>Nototheniidae</taxon>
        <taxon>Dissostichus</taxon>
    </lineage>
</organism>
<gene>
    <name evidence="1" type="ORF">KUDE01_011273</name>
</gene>
<sequence>MQRQLTAQSEKVMQQVETDGVYVPETMMKNSEIPHVFAMDNLDWKMKTLDGGSFNATTAIIIENQKIVRVQEGARFPTSTLERKKTLSDVTDLRAPMCHVSAKDRQRSRSLEHIETLESLDTSSDGTAEDLLLMWRLARMVTTSELLDAPPDAEAGLPGFSAFCADLHPHRPASIIGYLPLIPASPTDPAVLKEEIKRLVKTSHALGDKYTIITGDQATYELAVAIRDKHIDEFCNVVLLLGGFHQAHNYMKAVCKIIREAGAEDILVAAGLCQEGTAKKMFGEKADYYQTMHALRILSGAMWRLYWQAFEACAADRETQHWQSQVENVVKMLFEKDTTATEKLEIIQMSRPQLSILQEQMLLFQESLNEHPTAVFWSIFLEMSDILHRFIYYQREGNWAGHLCESARMLPYLTAAGHYKYGQQSLPLYLAEMKKLPDTATEAHEALMAGAFVGRR</sequence>
<dbReference type="PANTHER" id="PTHR47018:SF1">
    <property type="entry name" value="TESMIN_TSO1-LIKE CXC DOMAIN-CONTAINING PROTEIN"/>
    <property type="match status" value="1"/>
</dbReference>
<accession>A0AAD9CN22</accession>
<evidence type="ECO:0000313" key="2">
    <source>
        <dbReference type="Proteomes" id="UP001228049"/>
    </source>
</evidence>
<evidence type="ECO:0000313" key="1">
    <source>
        <dbReference type="EMBL" id="KAK1904088.1"/>
    </source>
</evidence>
<proteinExistence type="predicted"/>
<dbReference type="AlphaFoldDB" id="A0AAD9CN22"/>
<dbReference type="PANTHER" id="PTHR47018">
    <property type="entry name" value="CXC DOMAIN-CONTAINING PROTEIN-RELATED"/>
    <property type="match status" value="1"/>
</dbReference>